<dbReference type="GO" id="GO:0007017">
    <property type="term" value="P:microtubule-based process"/>
    <property type="evidence" value="ECO:0007669"/>
    <property type="project" value="InterPro"/>
</dbReference>
<comment type="subcellular location">
    <subcellularLocation>
        <location evidence="1">Cytoplasm</location>
    </subcellularLocation>
</comment>
<evidence type="ECO:0000313" key="6">
    <source>
        <dbReference type="Proteomes" id="UP001165120"/>
    </source>
</evidence>
<sequence>MDYYSEEIPPVDSVEVYETSDTEVSQFQDDNSNNRNDNNDENENKRNSIDESNLIVHDSREVFENEIISNINTDFNNYSGYKTHRVNETYEQKLLRIANELQEMKLISDRETKSDQKQVIEKLQDDATDLLSKLKNSSDIEIETMSQKFTNIKLDNISSPKLVNTINDSSSKLLELNKRLNDIENTVGLENNEIDPSSNKSQSLQIIINDIYRRINIISNPEFSLNEVTLQVNDLNSKLEIYSRNFNRYLQDNKNEPLVSITDKKIDLLYSKIKQLPNLKNLIELIINKLKSMNNLINNFELNVNFLDEIKENMNNLSIEINNWNEKLDNIDDNLNKNIKQFENNKIEIKNWIENLESKI</sequence>
<organism evidence="5 6">
    <name type="scientific">Candida boidinii</name>
    <name type="common">Yeast</name>
    <dbReference type="NCBI Taxonomy" id="5477"/>
    <lineage>
        <taxon>Eukaryota</taxon>
        <taxon>Fungi</taxon>
        <taxon>Dikarya</taxon>
        <taxon>Ascomycota</taxon>
        <taxon>Saccharomycotina</taxon>
        <taxon>Pichiomycetes</taxon>
        <taxon>Pichiales</taxon>
        <taxon>Pichiaceae</taxon>
        <taxon>Ogataea</taxon>
        <taxon>Ogataea/Candida clade</taxon>
    </lineage>
</organism>
<dbReference type="PANTHER" id="PTHR15346">
    <property type="entry name" value="DYNACTIN SUBUNIT"/>
    <property type="match status" value="1"/>
</dbReference>
<dbReference type="Proteomes" id="UP001165120">
    <property type="component" value="Unassembled WGS sequence"/>
</dbReference>
<reference evidence="5" key="1">
    <citation type="submission" date="2023-04" db="EMBL/GenBank/DDBJ databases">
        <title>Candida boidinii NBRC 10035.</title>
        <authorList>
            <person name="Ichikawa N."/>
            <person name="Sato H."/>
            <person name="Tonouchi N."/>
        </authorList>
    </citation>
    <scope>NUCLEOTIDE SEQUENCE</scope>
    <source>
        <strain evidence="5">NBRC 10035</strain>
    </source>
</reference>
<evidence type="ECO:0000256" key="4">
    <source>
        <dbReference type="SAM" id="MobiDB-lite"/>
    </source>
</evidence>
<name>A0A9W6SZA7_CANBO</name>
<accession>A0A9W6SZA7</accession>
<dbReference type="GO" id="GO:0005869">
    <property type="term" value="C:dynactin complex"/>
    <property type="evidence" value="ECO:0007669"/>
    <property type="project" value="InterPro"/>
</dbReference>
<dbReference type="AlphaFoldDB" id="A0A9W6SZA7"/>
<gene>
    <name evidence="5" type="ORF">Cboi02_000260900</name>
</gene>
<proteinExistence type="predicted"/>
<evidence type="ECO:0000256" key="3">
    <source>
        <dbReference type="SAM" id="Coils"/>
    </source>
</evidence>
<feature type="region of interest" description="Disordered" evidence="4">
    <location>
        <begin position="21"/>
        <end position="51"/>
    </location>
</feature>
<dbReference type="Pfam" id="PF04912">
    <property type="entry name" value="Dynamitin"/>
    <property type="match status" value="1"/>
</dbReference>
<dbReference type="GO" id="GO:0005737">
    <property type="term" value="C:cytoplasm"/>
    <property type="evidence" value="ECO:0007669"/>
    <property type="project" value="UniProtKB-SubCell"/>
</dbReference>
<evidence type="ECO:0000313" key="5">
    <source>
        <dbReference type="EMBL" id="GME69872.1"/>
    </source>
</evidence>
<dbReference type="InterPro" id="IPR028133">
    <property type="entry name" value="Dynamitin"/>
</dbReference>
<feature type="coiled-coil region" evidence="3">
    <location>
        <begin position="166"/>
        <end position="193"/>
    </location>
</feature>
<evidence type="ECO:0000256" key="2">
    <source>
        <dbReference type="ARBA" id="ARBA00022490"/>
    </source>
</evidence>
<feature type="coiled-coil region" evidence="3">
    <location>
        <begin position="283"/>
        <end position="359"/>
    </location>
</feature>
<keyword evidence="2" id="KW-0963">Cytoplasm</keyword>
<protein>
    <submittedName>
        <fullName evidence="5">Unnamed protein product</fullName>
    </submittedName>
</protein>
<keyword evidence="3" id="KW-0175">Coiled coil</keyword>
<dbReference type="EMBL" id="BSXN01000800">
    <property type="protein sequence ID" value="GME69872.1"/>
    <property type="molecule type" value="Genomic_DNA"/>
</dbReference>
<comment type="caution">
    <text evidence="5">The sequence shown here is derived from an EMBL/GenBank/DDBJ whole genome shotgun (WGS) entry which is preliminary data.</text>
</comment>
<keyword evidence="6" id="KW-1185">Reference proteome</keyword>
<evidence type="ECO:0000256" key="1">
    <source>
        <dbReference type="ARBA" id="ARBA00004496"/>
    </source>
</evidence>